<gene>
    <name evidence="1" type="ORF">LCGC14_1558590</name>
</gene>
<proteinExistence type="predicted"/>
<organism evidence="1">
    <name type="scientific">marine sediment metagenome</name>
    <dbReference type="NCBI Taxonomy" id="412755"/>
    <lineage>
        <taxon>unclassified sequences</taxon>
        <taxon>metagenomes</taxon>
        <taxon>ecological metagenomes</taxon>
    </lineage>
</organism>
<sequence length="112" mass="12744">MSSYKEVDLQNLIPEIEIGRKYLFIPRLIESTCPHCGKNDGKAESSDGTPFEVRVIDTAKDFKETTYCDNCKKPTDSGQKEGWYAVQRLSPPFDYGSVPYTQLEEIKEEVSL</sequence>
<name>A0A0F9J981_9ZZZZ</name>
<dbReference type="EMBL" id="LAZR01012012">
    <property type="protein sequence ID" value="KKM47411.1"/>
    <property type="molecule type" value="Genomic_DNA"/>
</dbReference>
<comment type="caution">
    <text evidence="1">The sequence shown here is derived from an EMBL/GenBank/DDBJ whole genome shotgun (WGS) entry which is preliminary data.</text>
</comment>
<reference evidence="1" key="1">
    <citation type="journal article" date="2015" name="Nature">
        <title>Complex archaea that bridge the gap between prokaryotes and eukaryotes.</title>
        <authorList>
            <person name="Spang A."/>
            <person name="Saw J.H."/>
            <person name="Jorgensen S.L."/>
            <person name="Zaremba-Niedzwiedzka K."/>
            <person name="Martijn J."/>
            <person name="Lind A.E."/>
            <person name="van Eijk R."/>
            <person name="Schleper C."/>
            <person name="Guy L."/>
            <person name="Ettema T.J."/>
        </authorList>
    </citation>
    <scope>NUCLEOTIDE SEQUENCE</scope>
</reference>
<evidence type="ECO:0000313" key="1">
    <source>
        <dbReference type="EMBL" id="KKM47411.1"/>
    </source>
</evidence>
<accession>A0A0F9J981</accession>
<dbReference type="AlphaFoldDB" id="A0A0F9J981"/>
<protein>
    <submittedName>
        <fullName evidence="1">Uncharacterized protein</fullName>
    </submittedName>
</protein>